<name>A0A813DR71_POLGL</name>
<evidence type="ECO:0000256" key="2">
    <source>
        <dbReference type="ARBA" id="ARBA00022737"/>
    </source>
</evidence>
<comment type="caution">
    <text evidence="5">The sequence shown here is derived from an EMBL/GenBank/DDBJ whole genome shotgun (WGS) entry which is preliminary data.</text>
</comment>
<dbReference type="InterPro" id="IPR036322">
    <property type="entry name" value="WD40_repeat_dom_sf"/>
</dbReference>
<feature type="repeat" description="WD" evidence="3">
    <location>
        <begin position="573"/>
        <end position="614"/>
    </location>
</feature>
<evidence type="ECO:0000256" key="4">
    <source>
        <dbReference type="SAM" id="MobiDB-lite"/>
    </source>
</evidence>
<dbReference type="PROSITE" id="PS00678">
    <property type="entry name" value="WD_REPEATS_1"/>
    <property type="match status" value="2"/>
</dbReference>
<evidence type="ECO:0000256" key="3">
    <source>
        <dbReference type="PROSITE-ProRule" id="PRU00221"/>
    </source>
</evidence>
<evidence type="ECO:0000313" key="5">
    <source>
        <dbReference type="EMBL" id="CAE8588843.1"/>
    </source>
</evidence>
<dbReference type="CDD" id="cd00200">
    <property type="entry name" value="WD40"/>
    <property type="match status" value="1"/>
</dbReference>
<dbReference type="PANTHER" id="PTHR22847:SF637">
    <property type="entry name" value="WD REPEAT DOMAIN 5B"/>
    <property type="match status" value="1"/>
</dbReference>
<dbReference type="PROSITE" id="PS50082">
    <property type="entry name" value="WD_REPEATS_2"/>
    <property type="match status" value="4"/>
</dbReference>
<dbReference type="AlphaFoldDB" id="A0A813DR71"/>
<dbReference type="EMBL" id="CAJNNV010003347">
    <property type="protein sequence ID" value="CAE8588843.1"/>
    <property type="molecule type" value="Genomic_DNA"/>
</dbReference>
<protein>
    <recommendedName>
        <fullName evidence="7">Guanine nucleotide-binding protein subunit beta-like protein</fullName>
    </recommendedName>
</protein>
<keyword evidence="6" id="KW-1185">Reference proteome</keyword>
<dbReference type="InterPro" id="IPR019775">
    <property type="entry name" value="WD40_repeat_CS"/>
</dbReference>
<keyword evidence="2" id="KW-0677">Repeat</keyword>
<dbReference type="OMA" id="INCMAVA"/>
<reference evidence="5" key="1">
    <citation type="submission" date="2021-02" db="EMBL/GenBank/DDBJ databases">
        <authorList>
            <person name="Dougan E. K."/>
            <person name="Rhodes N."/>
            <person name="Thang M."/>
            <person name="Chan C."/>
        </authorList>
    </citation>
    <scope>NUCLEOTIDE SEQUENCE</scope>
</reference>
<dbReference type="Proteomes" id="UP000654075">
    <property type="component" value="Unassembled WGS sequence"/>
</dbReference>
<feature type="region of interest" description="Disordered" evidence="4">
    <location>
        <begin position="1"/>
        <end position="56"/>
    </location>
</feature>
<dbReference type="Pfam" id="PF00400">
    <property type="entry name" value="WD40"/>
    <property type="match status" value="5"/>
</dbReference>
<proteinExistence type="predicted"/>
<feature type="repeat" description="WD" evidence="3">
    <location>
        <begin position="531"/>
        <end position="572"/>
    </location>
</feature>
<evidence type="ECO:0000256" key="1">
    <source>
        <dbReference type="ARBA" id="ARBA00022574"/>
    </source>
</evidence>
<feature type="repeat" description="WD" evidence="3">
    <location>
        <begin position="698"/>
        <end position="733"/>
    </location>
</feature>
<gene>
    <name evidence="5" type="ORF">PGLA1383_LOCUS7626</name>
</gene>
<evidence type="ECO:0000313" key="6">
    <source>
        <dbReference type="Proteomes" id="UP000654075"/>
    </source>
</evidence>
<dbReference type="SMART" id="SM00320">
    <property type="entry name" value="WD40"/>
    <property type="match status" value="8"/>
</dbReference>
<dbReference type="PROSITE" id="PS50294">
    <property type="entry name" value="WD_REPEATS_REGION"/>
    <property type="match status" value="3"/>
</dbReference>
<dbReference type="InterPro" id="IPR015943">
    <property type="entry name" value="WD40/YVTN_repeat-like_dom_sf"/>
</dbReference>
<dbReference type="GO" id="GO:1990234">
    <property type="term" value="C:transferase complex"/>
    <property type="evidence" value="ECO:0007669"/>
    <property type="project" value="UniProtKB-ARBA"/>
</dbReference>
<dbReference type="Gene3D" id="2.130.10.10">
    <property type="entry name" value="YVTN repeat-like/Quinoprotein amine dehydrogenase"/>
    <property type="match status" value="3"/>
</dbReference>
<organism evidence="5 6">
    <name type="scientific">Polarella glacialis</name>
    <name type="common">Dinoflagellate</name>
    <dbReference type="NCBI Taxonomy" id="89957"/>
    <lineage>
        <taxon>Eukaryota</taxon>
        <taxon>Sar</taxon>
        <taxon>Alveolata</taxon>
        <taxon>Dinophyceae</taxon>
        <taxon>Suessiales</taxon>
        <taxon>Suessiaceae</taxon>
        <taxon>Polarella</taxon>
    </lineage>
</organism>
<feature type="compositionally biased region" description="Basic and acidic residues" evidence="4">
    <location>
        <begin position="38"/>
        <end position="47"/>
    </location>
</feature>
<dbReference type="OrthoDB" id="10264376at2759"/>
<dbReference type="PANTHER" id="PTHR22847">
    <property type="entry name" value="WD40 REPEAT PROTEIN"/>
    <property type="match status" value="1"/>
</dbReference>
<dbReference type="SUPFAM" id="SSF50978">
    <property type="entry name" value="WD40 repeat-like"/>
    <property type="match status" value="2"/>
</dbReference>
<evidence type="ECO:0008006" key="7">
    <source>
        <dbReference type="Google" id="ProtNLM"/>
    </source>
</evidence>
<sequence>MVKGAGSPKGSGYSGGQPASGPGAPRDSPSGGGGACGKGDKGGDKGGGKAGGGKGGKGVAPWSFVPLCGEADPLGLWDLSQKVKDEWIDERHGGRPPKEKFRARSEKHVFMKDIPALAELFQAEHQVHVQMAVLGTCSDEAENGRASELSLSPLANLPMASWYPSFYYAGFCNLLPWNMVLTFTYSFDCDWLGGRTFAGSGWGFWCPLVYSLALNIAQAVMSDRRIRERIPYVLRWRRIDGSHAWNAGDPSLQVRRMQAAGVHCYSFACVFLQVIGLKHRRDLPEYQFAGCGGKSLTMYHLDVAKGSLESQQVGQSGKQTREYVCLAFAQDYEYLLAGTTTGDVAVVLMKNRVVQTFVSVCSGGVTCMACLPISGGSRFAMVGGDGTCTILAGSSPLDLREERQIRLDGSMASMSLAPGGSELLAVSTNGLSFLIRTKDLSVKPHSQVATGALYDVAYPMQISDHFLTCCGDGLVTLWDANDYTAKLRCSTGTRAYPLTVAASEDIIVAGSNDGKLNCWDVYQGQNLWHIDNAHKGGVTAVKLSSNVRFVVSGGAEGELRVWEIKTRDMVSNLKEHTARVHDLKLFPNDQYAISVSRDRCLLTWDLRAEKRLTAHRERHGGINCMAVASNQTTVITAGQEKTMTYWDLRMADPVRSIELDEEVHTMSLSSDDQLLATAGTGMLVKVWDVNAGAVRSQGAGHSRAVQRLSFAPDNKQIVSVGLDHAIMVWNCYT</sequence>
<keyword evidence="1 3" id="KW-0853">WD repeat</keyword>
<feature type="compositionally biased region" description="Low complexity" evidence="4">
    <location>
        <begin position="16"/>
        <end position="25"/>
    </location>
</feature>
<feature type="repeat" description="WD" evidence="3">
    <location>
        <begin position="663"/>
        <end position="697"/>
    </location>
</feature>
<dbReference type="InterPro" id="IPR001680">
    <property type="entry name" value="WD40_rpt"/>
</dbReference>
<accession>A0A813DR71</accession>